<proteinExistence type="predicted"/>
<evidence type="ECO:0000256" key="2">
    <source>
        <dbReference type="PROSITE-ProRule" id="PRU00335"/>
    </source>
</evidence>
<keyword evidence="6" id="KW-1185">Reference proteome</keyword>
<dbReference type="PANTHER" id="PTHR30055:SF226">
    <property type="entry name" value="HTH-TYPE TRANSCRIPTIONAL REGULATOR PKSA"/>
    <property type="match status" value="1"/>
</dbReference>
<evidence type="ECO:0000256" key="3">
    <source>
        <dbReference type="SAM" id="MobiDB-lite"/>
    </source>
</evidence>
<gene>
    <name evidence="5" type="ORF">GJB61_05190</name>
</gene>
<dbReference type="EMBL" id="WJXB01000002">
    <property type="protein sequence ID" value="MRN52387.1"/>
    <property type="molecule type" value="Genomic_DNA"/>
</dbReference>
<feature type="domain" description="HTH tetR-type" evidence="4">
    <location>
        <begin position="25"/>
        <end position="85"/>
    </location>
</feature>
<dbReference type="GO" id="GO:0003700">
    <property type="term" value="F:DNA-binding transcription factor activity"/>
    <property type="evidence" value="ECO:0007669"/>
    <property type="project" value="TreeGrafter"/>
</dbReference>
<dbReference type="PROSITE" id="PS50977">
    <property type="entry name" value="HTH_TETR_2"/>
    <property type="match status" value="1"/>
</dbReference>
<dbReference type="Pfam" id="PF00440">
    <property type="entry name" value="TetR_N"/>
    <property type="match status" value="1"/>
</dbReference>
<dbReference type="Proteomes" id="UP000463051">
    <property type="component" value="Unassembled WGS sequence"/>
</dbReference>
<feature type="DNA-binding region" description="H-T-H motif" evidence="2">
    <location>
        <begin position="48"/>
        <end position="67"/>
    </location>
</feature>
<protein>
    <submittedName>
        <fullName evidence="5">TetR family transcriptional regulator</fullName>
    </submittedName>
</protein>
<dbReference type="RefSeq" id="WP_154117418.1">
    <property type="nucleotide sequence ID" value="NZ_WJXB01000002.1"/>
</dbReference>
<dbReference type="Gene3D" id="1.10.10.60">
    <property type="entry name" value="Homeodomain-like"/>
    <property type="match status" value="1"/>
</dbReference>
<sequence length="215" mass="24541">MMTKINGDANSPPKQVIHSQEAAKDPYVERILDAARQLFIENGLEAVSMHRIAKKAGIGQASLYRRFTDIGEICSVLLRDNSERFLNELEHEVQLTPVKLPAFERLQSSIERVVDFLEQHAELLNLIKTEFTGKKQLTQFEHPFFQRLNMILFQLLQQVTAETENILIDPQFVATALVSVLSPDLYLFQKKVHGRSKEQITKGIITLFVTGLRNP</sequence>
<comment type="caution">
    <text evidence="5">The sequence shown here is derived from an EMBL/GenBank/DDBJ whole genome shotgun (WGS) entry which is preliminary data.</text>
</comment>
<evidence type="ECO:0000313" key="5">
    <source>
        <dbReference type="EMBL" id="MRN52387.1"/>
    </source>
</evidence>
<dbReference type="GO" id="GO:0000976">
    <property type="term" value="F:transcription cis-regulatory region binding"/>
    <property type="evidence" value="ECO:0007669"/>
    <property type="project" value="TreeGrafter"/>
</dbReference>
<dbReference type="SUPFAM" id="SSF46689">
    <property type="entry name" value="Homeodomain-like"/>
    <property type="match status" value="1"/>
</dbReference>
<dbReference type="InterPro" id="IPR050109">
    <property type="entry name" value="HTH-type_TetR-like_transc_reg"/>
</dbReference>
<name>A0A7X2L050_9BACL</name>
<keyword evidence="1 2" id="KW-0238">DNA-binding</keyword>
<dbReference type="PANTHER" id="PTHR30055">
    <property type="entry name" value="HTH-TYPE TRANSCRIPTIONAL REGULATOR RUTR"/>
    <property type="match status" value="1"/>
</dbReference>
<dbReference type="InterPro" id="IPR009057">
    <property type="entry name" value="Homeodomain-like_sf"/>
</dbReference>
<dbReference type="InterPro" id="IPR001647">
    <property type="entry name" value="HTH_TetR"/>
</dbReference>
<feature type="region of interest" description="Disordered" evidence="3">
    <location>
        <begin position="1"/>
        <end position="20"/>
    </location>
</feature>
<dbReference type="AlphaFoldDB" id="A0A7X2L050"/>
<accession>A0A7X2L050</accession>
<evidence type="ECO:0000256" key="1">
    <source>
        <dbReference type="ARBA" id="ARBA00023125"/>
    </source>
</evidence>
<evidence type="ECO:0000313" key="6">
    <source>
        <dbReference type="Proteomes" id="UP000463051"/>
    </source>
</evidence>
<dbReference type="Gene3D" id="1.10.357.10">
    <property type="entry name" value="Tetracycline Repressor, domain 2"/>
    <property type="match status" value="1"/>
</dbReference>
<dbReference type="PRINTS" id="PR00455">
    <property type="entry name" value="HTHTETR"/>
</dbReference>
<evidence type="ECO:0000259" key="4">
    <source>
        <dbReference type="PROSITE" id="PS50977"/>
    </source>
</evidence>
<organism evidence="5 6">
    <name type="scientific">Paenibacillus monticola</name>
    <dbReference type="NCBI Taxonomy" id="2666075"/>
    <lineage>
        <taxon>Bacteria</taxon>
        <taxon>Bacillati</taxon>
        <taxon>Bacillota</taxon>
        <taxon>Bacilli</taxon>
        <taxon>Bacillales</taxon>
        <taxon>Paenibacillaceae</taxon>
        <taxon>Paenibacillus</taxon>
    </lineage>
</organism>
<reference evidence="5 6" key="1">
    <citation type="submission" date="2019-11" db="EMBL/GenBank/DDBJ databases">
        <title>Paenibacillus monticola sp. nov., a novel PGPR strain isolated from mountain sample in China.</title>
        <authorList>
            <person name="Zhao Q."/>
            <person name="Li H.-P."/>
            <person name="Zhang J.-L."/>
        </authorList>
    </citation>
    <scope>NUCLEOTIDE SEQUENCE [LARGE SCALE GENOMIC DNA]</scope>
    <source>
        <strain evidence="5 6">LC-T2</strain>
    </source>
</reference>